<sequence length="62" mass="7263">MSDKILEKFNAYKSLVTKKELTDAEVVEISKLEVQLNNIPDFLSLDMATEYKRLKLEFRLRG</sequence>
<evidence type="ECO:0000313" key="2">
    <source>
        <dbReference type="Proteomes" id="UP000188605"/>
    </source>
</evidence>
<organism evidence="1 2">
    <name type="scientific">Candidatus Epulonipiscium fishelsonii</name>
    <dbReference type="NCBI Taxonomy" id="77094"/>
    <lineage>
        <taxon>Bacteria</taxon>
        <taxon>Bacillati</taxon>
        <taxon>Bacillota</taxon>
        <taxon>Clostridia</taxon>
        <taxon>Lachnospirales</taxon>
        <taxon>Lachnospiraceae</taxon>
        <taxon>Candidatus Epulonipiscium</taxon>
    </lineage>
</organism>
<protein>
    <submittedName>
        <fullName evidence="1">Uncharacterized protein</fullName>
    </submittedName>
</protein>
<dbReference type="EMBL" id="LJDB01000050">
    <property type="protein sequence ID" value="ONI40478.1"/>
    <property type="molecule type" value="Genomic_DNA"/>
</dbReference>
<dbReference type="Proteomes" id="UP000188605">
    <property type="component" value="Unassembled WGS sequence"/>
</dbReference>
<name>A0ACC8XCJ6_9FIRM</name>
<evidence type="ECO:0000313" key="1">
    <source>
        <dbReference type="EMBL" id="ONI40478.1"/>
    </source>
</evidence>
<gene>
    <name evidence="1" type="ORF">AN396_05740</name>
</gene>
<proteinExistence type="predicted"/>
<reference evidence="1" key="1">
    <citation type="submission" date="2016-08" db="EMBL/GenBank/DDBJ databases">
        <authorList>
            <person name="Ngugi D.K."/>
            <person name="Miyake S."/>
            <person name="Stingl U."/>
        </authorList>
    </citation>
    <scope>NUCLEOTIDE SEQUENCE</scope>
    <source>
        <strain evidence="1">SCG-B11WGA-EpuloA1</strain>
    </source>
</reference>
<accession>A0ACC8XCJ6</accession>
<comment type="caution">
    <text evidence="1">The sequence shown here is derived from an EMBL/GenBank/DDBJ whole genome shotgun (WGS) entry which is preliminary data.</text>
</comment>
<keyword evidence="2" id="KW-1185">Reference proteome</keyword>